<dbReference type="SUPFAM" id="SSF89260">
    <property type="entry name" value="Collagen-binding domain"/>
    <property type="match status" value="1"/>
</dbReference>
<dbReference type="InterPro" id="IPR008964">
    <property type="entry name" value="Invasin/intimin_cell_adhesion"/>
</dbReference>
<feature type="signal peptide" evidence="2">
    <location>
        <begin position="1"/>
        <end position="25"/>
    </location>
</feature>
<dbReference type="PROSITE" id="PS51272">
    <property type="entry name" value="SLH"/>
    <property type="match status" value="3"/>
</dbReference>
<feature type="domain" description="SLH" evidence="3">
    <location>
        <begin position="1407"/>
        <end position="1465"/>
    </location>
</feature>
<reference evidence="4 5" key="1">
    <citation type="submission" date="2018-07" db="EMBL/GenBank/DDBJ databases">
        <title>Genomic Encyclopedia of Type Strains, Phase IV (KMG-IV): sequencing the most valuable type-strain genomes for metagenomic binning, comparative biology and taxonomic classification.</title>
        <authorList>
            <person name="Goeker M."/>
        </authorList>
    </citation>
    <scope>NUCLEOTIDE SEQUENCE [LARGE SCALE GENOMIC DNA]</scope>
    <source>
        <strain evidence="4 5">DSM 27016</strain>
    </source>
</reference>
<dbReference type="InterPro" id="IPR001119">
    <property type="entry name" value="SLH_dom"/>
</dbReference>
<name>A0A369BEF8_9FIRM</name>
<dbReference type="Gene3D" id="2.60.40.1080">
    <property type="match status" value="1"/>
</dbReference>
<evidence type="ECO:0000256" key="2">
    <source>
        <dbReference type="SAM" id="SignalP"/>
    </source>
</evidence>
<organism evidence="4 5">
    <name type="scientific">Anaerobacterium chartisolvens</name>
    <dbReference type="NCBI Taxonomy" id="1297424"/>
    <lineage>
        <taxon>Bacteria</taxon>
        <taxon>Bacillati</taxon>
        <taxon>Bacillota</taxon>
        <taxon>Clostridia</taxon>
        <taxon>Eubacteriales</taxon>
        <taxon>Oscillospiraceae</taxon>
        <taxon>Anaerobacterium</taxon>
    </lineage>
</organism>
<evidence type="ECO:0000259" key="3">
    <source>
        <dbReference type="PROSITE" id="PS51272"/>
    </source>
</evidence>
<dbReference type="Gene3D" id="2.60.120.380">
    <property type="match status" value="5"/>
</dbReference>
<keyword evidence="5" id="KW-1185">Reference proteome</keyword>
<dbReference type="Pfam" id="PF00395">
    <property type="entry name" value="SLH"/>
    <property type="match status" value="3"/>
</dbReference>
<evidence type="ECO:0000313" key="4">
    <source>
        <dbReference type="EMBL" id="RCX18867.1"/>
    </source>
</evidence>
<evidence type="ECO:0000256" key="1">
    <source>
        <dbReference type="ARBA" id="ARBA00022737"/>
    </source>
</evidence>
<dbReference type="RefSeq" id="WP_170138038.1">
    <property type="nucleotide sequence ID" value="NZ_QPJT01000004.1"/>
</dbReference>
<keyword evidence="1" id="KW-0677">Repeat</keyword>
<dbReference type="SUPFAM" id="SSF49373">
    <property type="entry name" value="Invasin/intimin cell-adhesion fragments"/>
    <property type="match status" value="1"/>
</dbReference>
<feature type="domain" description="SLH" evidence="3">
    <location>
        <begin position="1343"/>
        <end position="1406"/>
    </location>
</feature>
<accession>A0A369BEF8</accession>
<comment type="caution">
    <text evidence="4">The sequence shown here is derived from an EMBL/GenBank/DDBJ whole genome shotgun (WGS) entry which is preliminary data.</text>
</comment>
<feature type="domain" description="SLH" evidence="3">
    <location>
        <begin position="1470"/>
        <end position="1524"/>
    </location>
</feature>
<dbReference type="Proteomes" id="UP000253034">
    <property type="component" value="Unassembled WGS sequence"/>
</dbReference>
<dbReference type="InterPro" id="IPR003343">
    <property type="entry name" value="Big_2"/>
</dbReference>
<dbReference type="EMBL" id="QPJT01000004">
    <property type="protein sequence ID" value="RCX18867.1"/>
    <property type="molecule type" value="Genomic_DNA"/>
</dbReference>
<keyword evidence="2" id="KW-0732">Signal</keyword>
<proteinExistence type="predicted"/>
<evidence type="ECO:0000313" key="5">
    <source>
        <dbReference type="Proteomes" id="UP000253034"/>
    </source>
</evidence>
<sequence length="1524" mass="169057">MKKTYSFLAVLIICFTFLFYSHAFAEDDYGDSFETATPIQLDTELSGNLDGNSDTDYLMFTPSEDGEYYIEIQYTLPYSMDIPVNVYDSDKYRVYQKDLNHVFLEKGVTYFLEVPNPLIVTTESVSYNIKVIQTPDNYGNDFSSAKIIDPGSQIEGQLSPFVDEAFFQFTTDKEGYYAISIETDENASFDFRLYNDEYEGVPFSIEYNYQSIYAISTLSENQTLYFKLVNNNIYDTANYKIAIDYMEDDYGNDISSAQSINLNQSISGNLETWSDRDYFSFITEEAGYYCIDFGGDTYRMSSTLYDENGIEIVSATDKLHVPIVKALDKNKKYYIKVYSRGQILNYTLSVKKVTDDFGDDIDTAHLLQENNKIEGFLDFYSDIDFFEFSPLEDGHYKIQATRKSSSYLHVYLYDDLGNLVTNSTNGRWSNFQFTTTSSLKKSKKYFIKICNDEQYAGDQYFKEDQYSTAKYTLNISFYAEDDHGNEFDTATDIKSNEYISGNFEISEDIDVFRFVPEKSGKFLIKKTGPTNLKASIYDKDRQCIKEKTELSILQELTEGQPYYIYISKYSGVSPNSYVFAVIDLDSNEVAPFTVESQDNLHGIAISNVKIYYKKGNSSYTAIDRSEIWNKSMIHIENADRNSSPAKSTVVISGLDWDIADTYLIWIWNGYTLHKATVKERDAGKSIVLKRDGSFVDLNIDVDFKDNLFNTILIQLNYICDDGSSVLAEEMYHCAVPSVPQGSYNIRVKAEDQGHTYALFRKNCNLSSTQNSISFTAQDVSELKINMQGEDNEGPWAESIFLPSLEGFSDSYISLSSTSDTKKPLYISKLGNQSVSIETLARNYKDSDIIVPFIENHKDSDIIPPSTGSSGSSGTIRYYYYTYSIPVDTNKNNDIYLDAKFKSVLNLDSPYYLPGSQMDLTGNLGIFDSYNNNVYRILNLEDPKQLGNTLEFKSGDKTVLSIPDIDLQNPVITFPSEEGTYQCTFSVKDSLIPIEPVTVQVRVQKAPDKVSVQSITISGGSAISSKGGTLQLAANILPDNASDKSVIWSVSNENGSITDKATISTNGLLTAKSDGKVKVVAAAGDGSGITASLVVTISNQSDEGNPPYIGGDNVGGTPPPAVVPPAEQPDIAPGKNGEARIAQKAQYSSATGESKAFVDMDAYKKALGMAKPNADGNKTIVLEIPEDKKAKAYVQQLPAEVFTKASANETVQIITGFGAVTAPCRMLDASDIKGAKNISLTVSRASKDGIDSVTQSLIGDSPVIDLSLNADGKVISWSNPDVPVEISIPYVPTAEELKAPEHIVVWYIDGSGNAIPVPNGRYNPQSKMVTFTTTHFSKYAVGFTRKTYSDITKYPWIIKPVEVLASKGIIEGASDGGFAPDQNISRGEFMMWLVKTLNLNAGFDTNFSDTVKEDRWYEALGIAKKLGIAQGGGNNTFSPEKQISRQDMMALTVRTLKAAGINVQNVKAADLSKFADSSQIASYAKEDVSTIVGLGFIQGSGKNLNPTGTTTRAEVAIMLYRIYNM</sequence>
<gene>
    <name evidence="4" type="ORF">DFR58_104136</name>
</gene>
<protein>
    <submittedName>
        <fullName evidence="4">S-layer family protein</fullName>
    </submittedName>
</protein>
<dbReference type="SMART" id="SM00635">
    <property type="entry name" value="BID_2"/>
    <property type="match status" value="1"/>
</dbReference>
<dbReference type="Pfam" id="PF02368">
    <property type="entry name" value="Big_2"/>
    <property type="match status" value="1"/>
</dbReference>
<feature type="chain" id="PRO_5016696576" evidence="2">
    <location>
        <begin position="26"/>
        <end position="1524"/>
    </location>
</feature>